<keyword evidence="1" id="KW-0479">Metal-binding</keyword>
<dbReference type="PANTHER" id="PTHR11358:SF26">
    <property type="entry name" value="GUANIDINO ACID HYDROLASE, MITOCHONDRIAL"/>
    <property type="match status" value="1"/>
</dbReference>
<dbReference type="GO" id="GO:0046872">
    <property type="term" value="F:metal ion binding"/>
    <property type="evidence" value="ECO:0007669"/>
    <property type="project" value="UniProtKB-KW"/>
</dbReference>
<dbReference type="PANTHER" id="PTHR11358">
    <property type="entry name" value="ARGINASE/AGMATINASE"/>
    <property type="match status" value="1"/>
</dbReference>
<dbReference type="GO" id="GO:0033389">
    <property type="term" value="P:putrescine biosynthetic process from arginine, via agmatine"/>
    <property type="evidence" value="ECO:0007669"/>
    <property type="project" value="TreeGrafter"/>
</dbReference>
<dbReference type="Gene3D" id="3.40.800.10">
    <property type="entry name" value="Ureohydrolase domain"/>
    <property type="match status" value="1"/>
</dbReference>
<dbReference type="RefSeq" id="WP_107822432.1">
    <property type="nucleotide sequence ID" value="NZ_OY782574.1"/>
</dbReference>
<dbReference type="Pfam" id="PF00491">
    <property type="entry name" value="Arginase"/>
    <property type="match status" value="1"/>
</dbReference>
<dbReference type="GO" id="GO:0008783">
    <property type="term" value="F:agmatinase activity"/>
    <property type="evidence" value="ECO:0007669"/>
    <property type="project" value="TreeGrafter"/>
</dbReference>
<comment type="caution">
    <text evidence="4">The sequence shown here is derived from an EMBL/GenBank/DDBJ whole genome shotgun (WGS) entry which is preliminary data.</text>
</comment>
<protein>
    <submittedName>
        <fullName evidence="4">Arginase family enzyme</fullName>
    </submittedName>
</protein>
<evidence type="ECO:0000256" key="1">
    <source>
        <dbReference type="ARBA" id="ARBA00022723"/>
    </source>
</evidence>
<dbReference type="SUPFAM" id="SSF52768">
    <property type="entry name" value="Arginase/deacetylase"/>
    <property type="match status" value="1"/>
</dbReference>
<gene>
    <name evidence="4" type="ORF">C8N47_10917</name>
</gene>
<organism evidence="4 5">
    <name type="scientific">Mangrovibacterium marinum</name>
    <dbReference type="NCBI Taxonomy" id="1639118"/>
    <lineage>
        <taxon>Bacteria</taxon>
        <taxon>Pseudomonadati</taxon>
        <taxon>Bacteroidota</taxon>
        <taxon>Bacteroidia</taxon>
        <taxon>Marinilabiliales</taxon>
        <taxon>Prolixibacteraceae</taxon>
        <taxon>Mangrovibacterium</taxon>
    </lineage>
</organism>
<sequence length="384" mass="44344">MKLEYYLTPVDFAAFALPRWGQKKFALGSLLEKNHDKLAPEKANIVLIGVEEDRNALCPGSALAPDRIREQLYQLNRIAPRFKIRDLGNLKIGKTPGDSYFALKDVCQYFLEEGVTVVVMGGSQDLTIGTAKAFEDQPYNLVTIDPRLDYHKGAKSIDSENYLTLLYDKQPNLFSHTLLGYQNYFTDAVELNQVADFNCDSKRLGQVRYAMSEIEPYMRGADLLSFDLNAVRQIEAPGQYFGSPNGFYAEEACQIAHYAGMADQMKIAGFYNLCPMLDKQELSAKLMAQIIWHFLEGFHFKVLEDPEKHPKEFSEYIIEMDEIDLPLTFYQSRKTGRWWMKIYNQNDDTDHIVPCSQEDYEQAARYEIPDRWWRNIRKLNQLAK</sequence>
<reference evidence="4 5" key="1">
    <citation type="submission" date="2018-04" db="EMBL/GenBank/DDBJ databases">
        <title>Genomic Encyclopedia of Archaeal and Bacterial Type Strains, Phase II (KMG-II): from individual species to whole genera.</title>
        <authorList>
            <person name="Goeker M."/>
        </authorList>
    </citation>
    <scope>NUCLEOTIDE SEQUENCE [LARGE SCALE GENOMIC DNA]</scope>
    <source>
        <strain evidence="4 5">DSM 28823</strain>
    </source>
</reference>
<evidence type="ECO:0000256" key="2">
    <source>
        <dbReference type="ARBA" id="ARBA00022801"/>
    </source>
</evidence>
<dbReference type="AlphaFoldDB" id="A0A2T5C0X4"/>
<dbReference type="InterPro" id="IPR023696">
    <property type="entry name" value="Ureohydrolase_dom_sf"/>
</dbReference>
<accession>A0A2T5C0X4</accession>
<keyword evidence="2" id="KW-0378">Hydrolase</keyword>
<comment type="similarity">
    <text evidence="3">Belongs to the arginase family.</text>
</comment>
<dbReference type="Proteomes" id="UP000243525">
    <property type="component" value="Unassembled WGS sequence"/>
</dbReference>
<dbReference type="InterPro" id="IPR006035">
    <property type="entry name" value="Ureohydrolase"/>
</dbReference>
<keyword evidence="5" id="KW-1185">Reference proteome</keyword>
<evidence type="ECO:0000256" key="3">
    <source>
        <dbReference type="PROSITE-ProRule" id="PRU00742"/>
    </source>
</evidence>
<name>A0A2T5C0X4_9BACT</name>
<evidence type="ECO:0000313" key="4">
    <source>
        <dbReference type="EMBL" id="PTN08283.1"/>
    </source>
</evidence>
<dbReference type="OrthoDB" id="931936at2"/>
<dbReference type="PROSITE" id="PS51409">
    <property type="entry name" value="ARGINASE_2"/>
    <property type="match status" value="1"/>
</dbReference>
<proteinExistence type="inferred from homology"/>
<evidence type="ECO:0000313" key="5">
    <source>
        <dbReference type="Proteomes" id="UP000243525"/>
    </source>
</evidence>
<dbReference type="EMBL" id="QAAD01000009">
    <property type="protein sequence ID" value="PTN08283.1"/>
    <property type="molecule type" value="Genomic_DNA"/>
</dbReference>